<dbReference type="Pfam" id="PF03060">
    <property type="entry name" value="NMO"/>
    <property type="match status" value="2"/>
</dbReference>
<reference evidence="4 5" key="1">
    <citation type="submission" date="2020-04" db="EMBL/GenBank/DDBJ databases">
        <title>MicrobeNet Type strains.</title>
        <authorList>
            <person name="Nicholson A.C."/>
        </authorList>
    </citation>
    <scope>NUCLEOTIDE SEQUENCE [LARGE SCALE GENOMIC DNA]</scope>
    <source>
        <strain evidence="4 5">JCM 12354</strain>
    </source>
</reference>
<evidence type="ECO:0000313" key="5">
    <source>
        <dbReference type="Proteomes" id="UP000565711"/>
    </source>
</evidence>
<accession>A0A846Y0C4</accession>
<protein>
    <submittedName>
        <fullName evidence="4">Nitronate monooxygenase</fullName>
    </submittedName>
</protein>
<dbReference type="EMBL" id="JAAXOP010000014">
    <property type="protein sequence ID" value="NKY52946.1"/>
    <property type="molecule type" value="Genomic_DNA"/>
</dbReference>
<dbReference type="RefSeq" id="WP_067875623.1">
    <property type="nucleotide sequence ID" value="NZ_JAAXOP010000014.1"/>
</dbReference>
<name>A0A846Y0C4_9NOCA</name>
<evidence type="ECO:0000313" key="4">
    <source>
        <dbReference type="EMBL" id="NKY52946.1"/>
    </source>
</evidence>
<dbReference type="CDD" id="cd04730">
    <property type="entry name" value="NPD_like"/>
    <property type="match status" value="1"/>
</dbReference>
<dbReference type="Proteomes" id="UP000565711">
    <property type="component" value="Unassembled WGS sequence"/>
</dbReference>
<gene>
    <name evidence="4" type="ORF">HGA08_22340</name>
</gene>
<keyword evidence="1" id="KW-0285">Flavoprotein</keyword>
<evidence type="ECO:0000256" key="3">
    <source>
        <dbReference type="ARBA" id="ARBA00023002"/>
    </source>
</evidence>
<keyword evidence="2" id="KW-0288">FMN</keyword>
<sequence>MTIATRFTELLSLRHPIASAPMGGEAGGALAAAVSDGGGLGLVGGGRGDREWVERELRLVTERTSAPWGVGFLSWAIDRAVLDHALSFRPAAVVLSFGDPAPLAAAVRDSGAVLIVQVTDTEEARRALDAGADVLVAQGSDAGGHCAAQGTGTLSFVPTVVDLAGAVPVLAAGGIADGRAVAAALTLGASGAMIGTRFEATRESLVLDGVNRALLDAVGADTEVDRTLDIARDAPWPQEYPARILRNAFVDRWRGRDEELRDDAAALREYRAAAARGDLAVLPVWAGQAVDRVTEISPAADLVATLAAEAEAALRRITLRES</sequence>
<keyword evidence="3" id="KW-0560">Oxidoreductase</keyword>
<dbReference type="InterPro" id="IPR013785">
    <property type="entry name" value="Aldolase_TIM"/>
</dbReference>
<organism evidence="4 5">
    <name type="scientific">Nocardia vermiculata</name>
    <dbReference type="NCBI Taxonomy" id="257274"/>
    <lineage>
        <taxon>Bacteria</taxon>
        <taxon>Bacillati</taxon>
        <taxon>Actinomycetota</taxon>
        <taxon>Actinomycetes</taxon>
        <taxon>Mycobacteriales</taxon>
        <taxon>Nocardiaceae</taxon>
        <taxon>Nocardia</taxon>
    </lineage>
</organism>
<keyword evidence="5" id="KW-1185">Reference proteome</keyword>
<dbReference type="PANTHER" id="PTHR32332">
    <property type="entry name" value="2-NITROPROPANE DIOXYGENASE"/>
    <property type="match status" value="1"/>
</dbReference>
<dbReference type="PANTHER" id="PTHR32332:SF31">
    <property type="entry name" value="2-NITROPROPANE DIOXYGENASE FAMILY, PUTATIVE (AFU_ORTHOLOGUE AFUA_2G09850)-RELATED"/>
    <property type="match status" value="1"/>
</dbReference>
<proteinExistence type="predicted"/>
<dbReference type="SUPFAM" id="SSF51412">
    <property type="entry name" value="Inosine monophosphate dehydrogenase (IMPDH)"/>
    <property type="match status" value="1"/>
</dbReference>
<dbReference type="GO" id="GO:0018580">
    <property type="term" value="F:nitronate monooxygenase activity"/>
    <property type="evidence" value="ECO:0007669"/>
    <property type="project" value="InterPro"/>
</dbReference>
<evidence type="ECO:0000256" key="2">
    <source>
        <dbReference type="ARBA" id="ARBA00022643"/>
    </source>
</evidence>
<evidence type="ECO:0000256" key="1">
    <source>
        <dbReference type="ARBA" id="ARBA00022630"/>
    </source>
</evidence>
<dbReference type="AlphaFoldDB" id="A0A846Y0C4"/>
<keyword evidence="4" id="KW-0503">Monooxygenase</keyword>
<dbReference type="InterPro" id="IPR004136">
    <property type="entry name" value="NMO"/>
</dbReference>
<comment type="caution">
    <text evidence="4">The sequence shown here is derived from an EMBL/GenBank/DDBJ whole genome shotgun (WGS) entry which is preliminary data.</text>
</comment>
<dbReference type="Gene3D" id="3.20.20.70">
    <property type="entry name" value="Aldolase class I"/>
    <property type="match status" value="1"/>
</dbReference>